<name>A0AAE0B3I4_9ROSI</name>
<proteinExistence type="predicted"/>
<keyword evidence="3" id="KW-1185">Reference proteome</keyword>
<protein>
    <recommendedName>
        <fullName evidence="1">Putative plant transposon protein domain-containing protein</fullName>
    </recommendedName>
</protein>
<dbReference type="InterPro" id="IPR046796">
    <property type="entry name" value="Transposase_32_dom"/>
</dbReference>
<reference evidence="2" key="1">
    <citation type="journal article" date="2023" name="Plant J.">
        <title>Genome sequences and population genomics provide insights into the demographic history, inbreeding, and mutation load of two 'living fossil' tree species of Dipteronia.</title>
        <authorList>
            <person name="Feng Y."/>
            <person name="Comes H.P."/>
            <person name="Chen J."/>
            <person name="Zhu S."/>
            <person name="Lu R."/>
            <person name="Zhang X."/>
            <person name="Li P."/>
            <person name="Qiu J."/>
            <person name="Olsen K.M."/>
            <person name="Qiu Y."/>
        </authorList>
    </citation>
    <scope>NUCLEOTIDE SEQUENCE</scope>
    <source>
        <strain evidence="2">NBL</strain>
    </source>
</reference>
<organism evidence="2 3">
    <name type="scientific">Dipteronia sinensis</name>
    <dbReference type="NCBI Taxonomy" id="43782"/>
    <lineage>
        <taxon>Eukaryota</taxon>
        <taxon>Viridiplantae</taxon>
        <taxon>Streptophyta</taxon>
        <taxon>Embryophyta</taxon>
        <taxon>Tracheophyta</taxon>
        <taxon>Spermatophyta</taxon>
        <taxon>Magnoliopsida</taxon>
        <taxon>eudicotyledons</taxon>
        <taxon>Gunneridae</taxon>
        <taxon>Pentapetalae</taxon>
        <taxon>rosids</taxon>
        <taxon>malvids</taxon>
        <taxon>Sapindales</taxon>
        <taxon>Sapindaceae</taxon>
        <taxon>Hippocastanoideae</taxon>
        <taxon>Acereae</taxon>
        <taxon>Dipteronia</taxon>
    </lineage>
</organism>
<dbReference type="Proteomes" id="UP001281410">
    <property type="component" value="Unassembled WGS sequence"/>
</dbReference>
<evidence type="ECO:0000313" key="3">
    <source>
        <dbReference type="Proteomes" id="UP001281410"/>
    </source>
</evidence>
<feature type="domain" description="Putative plant transposon protein" evidence="1">
    <location>
        <begin position="38"/>
        <end position="212"/>
    </location>
</feature>
<dbReference type="AlphaFoldDB" id="A0AAE0B3I4"/>
<gene>
    <name evidence="2" type="ORF">Dsin_000365</name>
</gene>
<dbReference type="EMBL" id="JANJYJ010000001">
    <property type="protein sequence ID" value="KAK3228484.1"/>
    <property type="molecule type" value="Genomic_DNA"/>
</dbReference>
<evidence type="ECO:0000259" key="1">
    <source>
        <dbReference type="Pfam" id="PF20167"/>
    </source>
</evidence>
<evidence type="ECO:0000313" key="2">
    <source>
        <dbReference type="EMBL" id="KAK3228484.1"/>
    </source>
</evidence>
<dbReference type="Pfam" id="PF20167">
    <property type="entry name" value="Transposase_32"/>
    <property type="match status" value="1"/>
</dbReference>
<comment type="caution">
    <text evidence="2">The sequence shown here is derived from an EMBL/GenBank/DDBJ whole genome shotgun (WGS) entry which is preliminary data.</text>
</comment>
<accession>A0AAE0B3I4</accession>
<sequence>MTRPNLGKQPRLRPWIIEKGIDLPSLVNTHVSATVATRQWVRYVQRPPKPNRNIMTKFYASTVSERFNSGGGGAILVQGIKVYITPDVITHYFTAPYVNVNDVCGIDWIKKFDQFQERMVEALRMDGEERWEQGFGLYRRDVQVDVAFWNTFLTYSLIPPQYHTEIFYEKGRLLHRLKTGRPIDIGLVIFRAIYNCGHNDSTSMVFPCFITAFYQ</sequence>